<feature type="compositionally biased region" description="Polar residues" evidence="1">
    <location>
        <begin position="271"/>
        <end position="280"/>
    </location>
</feature>
<gene>
    <name evidence="2" type="ORF">MAM1_0133d06207</name>
</gene>
<protein>
    <submittedName>
        <fullName evidence="2">Uncharacterized protein</fullName>
    </submittedName>
</protein>
<feature type="compositionally biased region" description="Low complexity" evidence="1">
    <location>
        <begin position="193"/>
        <end position="205"/>
    </location>
</feature>
<sequence>MGNSVSKTKVFSVNLRNKINQTQSNRDDRQEPSSPHRTLVESDLSSALKQMDLPSVLQNHGFFSNKTKAKKKPSPVHRQYRQHASVKNTTLSRKKAKHKKKVVITKSIIGRPTNFKHLTCTRNDMDNEEGNNESSTMAAQMIALAALIKPLPDMDPEKTLTPPIIPPRHSSYSNHFYIQHIGLSLPSPPSPPSCSSSSSSSSCSSAVMQRNIPSVSTSKSKKKSKSNKNYPSIKKGKKTNIKYASIGKGSIARKRVQHDKMPRQKQKNTESEQAVNSLDL</sequence>
<feature type="compositionally biased region" description="Basic and acidic residues" evidence="1">
    <location>
        <begin position="258"/>
        <end position="270"/>
    </location>
</feature>
<dbReference type="Proteomes" id="UP000053815">
    <property type="component" value="Unassembled WGS sequence"/>
</dbReference>
<keyword evidence="3" id="KW-1185">Reference proteome</keyword>
<dbReference type="EMBL" id="DF836422">
    <property type="protein sequence ID" value="GAN06719.1"/>
    <property type="molecule type" value="Genomic_DNA"/>
</dbReference>
<evidence type="ECO:0000313" key="3">
    <source>
        <dbReference type="Proteomes" id="UP000053815"/>
    </source>
</evidence>
<evidence type="ECO:0000256" key="1">
    <source>
        <dbReference type="SAM" id="MobiDB-lite"/>
    </source>
</evidence>
<proteinExistence type="predicted"/>
<evidence type="ECO:0000313" key="2">
    <source>
        <dbReference type="EMBL" id="GAN06719.1"/>
    </source>
</evidence>
<organism evidence="2">
    <name type="scientific">Mucor ambiguus</name>
    <dbReference type="NCBI Taxonomy" id="91626"/>
    <lineage>
        <taxon>Eukaryota</taxon>
        <taxon>Fungi</taxon>
        <taxon>Fungi incertae sedis</taxon>
        <taxon>Mucoromycota</taxon>
        <taxon>Mucoromycotina</taxon>
        <taxon>Mucoromycetes</taxon>
        <taxon>Mucorales</taxon>
        <taxon>Mucorineae</taxon>
        <taxon>Mucoraceae</taxon>
        <taxon>Mucor</taxon>
    </lineage>
</organism>
<accession>A0A0C9MHD6</accession>
<feature type="region of interest" description="Disordered" evidence="1">
    <location>
        <begin position="66"/>
        <end position="100"/>
    </location>
</feature>
<name>A0A0C9MHD6_9FUNG</name>
<dbReference type="AlphaFoldDB" id="A0A0C9MHD6"/>
<feature type="region of interest" description="Disordered" evidence="1">
    <location>
        <begin position="16"/>
        <end position="43"/>
    </location>
</feature>
<dbReference type="OrthoDB" id="2267364at2759"/>
<reference evidence="2" key="1">
    <citation type="submission" date="2014-09" db="EMBL/GenBank/DDBJ databases">
        <title>Draft genome sequence of an oleaginous Mucoromycotina fungus Mucor ambiguus NBRC6742.</title>
        <authorList>
            <person name="Takeda I."/>
            <person name="Yamane N."/>
            <person name="Morita T."/>
            <person name="Tamano K."/>
            <person name="Machida M."/>
            <person name="Baker S."/>
            <person name="Koike H."/>
        </authorList>
    </citation>
    <scope>NUCLEOTIDE SEQUENCE</scope>
    <source>
        <strain evidence="2">NBRC 6742</strain>
    </source>
</reference>
<feature type="region of interest" description="Disordered" evidence="1">
    <location>
        <begin position="183"/>
        <end position="280"/>
    </location>
</feature>
<feature type="compositionally biased region" description="Basic residues" evidence="1">
    <location>
        <begin position="67"/>
        <end position="81"/>
    </location>
</feature>